<dbReference type="InterPro" id="IPR014284">
    <property type="entry name" value="RNA_pol_sigma-70_dom"/>
</dbReference>
<evidence type="ECO:0000313" key="8">
    <source>
        <dbReference type="Proteomes" id="UP001409291"/>
    </source>
</evidence>
<dbReference type="Gene3D" id="1.10.10.10">
    <property type="entry name" value="Winged helix-like DNA-binding domain superfamily/Winged helix DNA-binding domain"/>
    <property type="match status" value="1"/>
</dbReference>
<organism evidence="7 8">
    <name type="scientific">Sphingobacterium kitahiroshimense</name>
    <dbReference type="NCBI Taxonomy" id="470446"/>
    <lineage>
        <taxon>Bacteria</taxon>
        <taxon>Pseudomonadati</taxon>
        <taxon>Bacteroidota</taxon>
        <taxon>Sphingobacteriia</taxon>
        <taxon>Sphingobacteriales</taxon>
        <taxon>Sphingobacteriaceae</taxon>
        <taxon>Sphingobacterium</taxon>
    </lineage>
</organism>
<dbReference type="InterPro" id="IPR013249">
    <property type="entry name" value="RNA_pol_sigma70_r4_t2"/>
</dbReference>
<dbReference type="InterPro" id="IPR013324">
    <property type="entry name" value="RNA_pol_sigma_r3/r4-like"/>
</dbReference>
<evidence type="ECO:0000256" key="3">
    <source>
        <dbReference type="ARBA" id="ARBA00023082"/>
    </source>
</evidence>
<feature type="domain" description="RNA polymerase sigma-70 region 2" evidence="5">
    <location>
        <begin position="26"/>
        <end position="91"/>
    </location>
</feature>
<protein>
    <submittedName>
        <fullName evidence="7">Sigma-70 family RNA polymerase sigma factor</fullName>
    </submittedName>
</protein>
<evidence type="ECO:0000259" key="5">
    <source>
        <dbReference type="Pfam" id="PF04542"/>
    </source>
</evidence>
<dbReference type="SUPFAM" id="SSF88946">
    <property type="entry name" value="Sigma2 domain of RNA polymerase sigma factors"/>
    <property type="match status" value="1"/>
</dbReference>
<keyword evidence="2" id="KW-0805">Transcription regulation</keyword>
<evidence type="ECO:0000256" key="1">
    <source>
        <dbReference type="ARBA" id="ARBA00010641"/>
    </source>
</evidence>
<proteinExistence type="inferred from homology"/>
<dbReference type="PANTHER" id="PTHR43133">
    <property type="entry name" value="RNA POLYMERASE ECF-TYPE SIGMA FACTO"/>
    <property type="match status" value="1"/>
</dbReference>
<dbReference type="RefSeq" id="WP_346582012.1">
    <property type="nucleotide sequence ID" value="NZ_JBDJNQ010000009.1"/>
</dbReference>
<keyword evidence="3" id="KW-0731">Sigma factor</keyword>
<dbReference type="NCBIfam" id="TIGR02937">
    <property type="entry name" value="sigma70-ECF"/>
    <property type="match status" value="1"/>
</dbReference>
<accession>A0ABV0BYZ2</accession>
<evidence type="ECO:0000256" key="4">
    <source>
        <dbReference type="ARBA" id="ARBA00023163"/>
    </source>
</evidence>
<dbReference type="Proteomes" id="UP001409291">
    <property type="component" value="Unassembled WGS sequence"/>
</dbReference>
<reference evidence="7 8" key="1">
    <citation type="submission" date="2024-04" db="EMBL/GenBank/DDBJ databases">
        <title>WGS of bacteria from Torrens River.</title>
        <authorList>
            <person name="Wyrsch E.R."/>
            <person name="Drigo B."/>
        </authorList>
    </citation>
    <scope>NUCLEOTIDE SEQUENCE [LARGE SCALE GENOMIC DNA]</scope>
    <source>
        <strain evidence="7 8">TWI391</strain>
    </source>
</reference>
<dbReference type="InterPro" id="IPR007627">
    <property type="entry name" value="RNA_pol_sigma70_r2"/>
</dbReference>
<dbReference type="InterPro" id="IPR036388">
    <property type="entry name" value="WH-like_DNA-bd_sf"/>
</dbReference>
<dbReference type="EMBL" id="JBDJNQ010000009">
    <property type="protein sequence ID" value="MEN5379253.1"/>
    <property type="molecule type" value="Genomic_DNA"/>
</dbReference>
<dbReference type="Gene3D" id="1.10.1740.10">
    <property type="match status" value="1"/>
</dbReference>
<dbReference type="InterPro" id="IPR013325">
    <property type="entry name" value="RNA_pol_sigma_r2"/>
</dbReference>
<dbReference type="InterPro" id="IPR039425">
    <property type="entry name" value="RNA_pol_sigma-70-like"/>
</dbReference>
<evidence type="ECO:0000256" key="2">
    <source>
        <dbReference type="ARBA" id="ARBA00023015"/>
    </source>
</evidence>
<sequence length="201" mass="24259">MKLLEHDNHEWNNFCAGNRTSFKVIYENYFNSLFLYGLRFTDNHEVIKDIIQNLFFKLWENRKSLQDIKQPRSYLHRALRNLLLNSQRDSKQYLHEPIDEEHYSFQLDLPIESTIIREEERLEIHKQLKDAFRHLTPKQNEMLYLKYVKQLSFEEIAEILEISIKGTYKLHQRAIQSLRAQLGQIGNSLFSLIVLYFQIVK</sequence>
<name>A0ABV0BYZ2_9SPHI</name>
<comment type="caution">
    <text evidence="7">The sequence shown here is derived from an EMBL/GenBank/DDBJ whole genome shotgun (WGS) entry which is preliminary data.</text>
</comment>
<feature type="domain" description="RNA polymerase sigma factor 70 region 4 type 2" evidence="6">
    <location>
        <begin position="126"/>
        <end position="177"/>
    </location>
</feature>
<dbReference type="Pfam" id="PF04542">
    <property type="entry name" value="Sigma70_r2"/>
    <property type="match status" value="1"/>
</dbReference>
<comment type="similarity">
    <text evidence="1">Belongs to the sigma-70 factor family. ECF subfamily.</text>
</comment>
<keyword evidence="8" id="KW-1185">Reference proteome</keyword>
<evidence type="ECO:0000259" key="6">
    <source>
        <dbReference type="Pfam" id="PF08281"/>
    </source>
</evidence>
<dbReference type="CDD" id="cd06171">
    <property type="entry name" value="Sigma70_r4"/>
    <property type="match status" value="1"/>
</dbReference>
<gene>
    <name evidence="7" type="ORF">ABE541_18455</name>
</gene>
<dbReference type="SUPFAM" id="SSF88659">
    <property type="entry name" value="Sigma3 and sigma4 domains of RNA polymerase sigma factors"/>
    <property type="match status" value="1"/>
</dbReference>
<dbReference type="Pfam" id="PF08281">
    <property type="entry name" value="Sigma70_r4_2"/>
    <property type="match status" value="1"/>
</dbReference>
<dbReference type="PANTHER" id="PTHR43133:SF46">
    <property type="entry name" value="RNA POLYMERASE SIGMA-70 FACTOR ECF SUBFAMILY"/>
    <property type="match status" value="1"/>
</dbReference>
<evidence type="ECO:0000313" key="7">
    <source>
        <dbReference type="EMBL" id="MEN5379253.1"/>
    </source>
</evidence>
<keyword evidence="4" id="KW-0804">Transcription</keyword>